<accession>A0A9N9DJL0</accession>
<proteinExistence type="predicted"/>
<evidence type="ECO:0000313" key="2">
    <source>
        <dbReference type="Proteomes" id="UP000789405"/>
    </source>
</evidence>
<sequence length="63" mass="7214">MAALYALFNCLHTYTPTIVGLLFLKKSALDSQSEEHGTEEKLDNKEHRNFSMQKLFNNLGKRA</sequence>
<keyword evidence="2" id="KW-1185">Reference proteome</keyword>
<protein>
    <submittedName>
        <fullName evidence="1">27146_t:CDS:1</fullName>
    </submittedName>
</protein>
<comment type="caution">
    <text evidence="1">The sequence shown here is derived from an EMBL/GenBank/DDBJ whole genome shotgun (WGS) entry which is preliminary data.</text>
</comment>
<dbReference type="EMBL" id="CAJVPY010005348">
    <property type="protein sequence ID" value="CAG8641213.1"/>
    <property type="molecule type" value="Genomic_DNA"/>
</dbReference>
<gene>
    <name evidence="1" type="ORF">DERYTH_LOCUS9669</name>
</gene>
<dbReference type="AlphaFoldDB" id="A0A9N9DJL0"/>
<organism evidence="1 2">
    <name type="scientific">Dentiscutata erythropus</name>
    <dbReference type="NCBI Taxonomy" id="1348616"/>
    <lineage>
        <taxon>Eukaryota</taxon>
        <taxon>Fungi</taxon>
        <taxon>Fungi incertae sedis</taxon>
        <taxon>Mucoromycota</taxon>
        <taxon>Glomeromycotina</taxon>
        <taxon>Glomeromycetes</taxon>
        <taxon>Diversisporales</taxon>
        <taxon>Gigasporaceae</taxon>
        <taxon>Dentiscutata</taxon>
    </lineage>
</organism>
<dbReference type="Proteomes" id="UP000789405">
    <property type="component" value="Unassembled WGS sequence"/>
</dbReference>
<reference evidence="1" key="1">
    <citation type="submission" date="2021-06" db="EMBL/GenBank/DDBJ databases">
        <authorList>
            <person name="Kallberg Y."/>
            <person name="Tangrot J."/>
            <person name="Rosling A."/>
        </authorList>
    </citation>
    <scope>NUCLEOTIDE SEQUENCE</scope>
    <source>
        <strain evidence="1">MA453B</strain>
    </source>
</reference>
<evidence type="ECO:0000313" key="1">
    <source>
        <dbReference type="EMBL" id="CAG8641213.1"/>
    </source>
</evidence>
<name>A0A9N9DJL0_9GLOM</name>